<dbReference type="GO" id="GO:0035438">
    <property type="term" value="F:cyclic-di-GMP binding"/>
    <property type="evidence" value="ECO:0007669"/>
    <property type="project" value="InterPro"/>
</dbReference>
<gene>
    <name evidence="2" type="ORF">L21SP2_2313</name>
</gene>
<dbReference type="SUPFAM" id="SSF141371">
    <property type="entry name" value="PilZ domain-like"/>
    <property type="match status" value="1"/>
</dbReference>
<name>V5WJ64_9SPIO</name>
<dbReference type="Gene3D" id="2.40.10.220">
    <property type="entry name" value="predicted glycosyltransferase like domains"/>
    <property type="match status" value="1"/>
</dbReference>
<feature type="domain" description="PilZ" evidence="1">
    <location>
        <begin position="3"/>
        <end position="105"/>
    </location>
</feature>
<dbReference type="EMBL" id="CP006939">
    <property type="protein sequence ID" value="AHC15670.1"/>
    <property type="molecule type" value="Genomic_DNA"/>
</dbReference>
<dbReference type="KEGG" id="slr:L21SP2_2313"/>
<organism evidence="2 3">
    <name type="scientific">Salinispira pacifica</name>
    <dbReference type="NCBI Taxonomy" id="1307761"/>
    <lineage>
        <taxon>Bacteria</taxon>
        <taxon>Pseudomonadati</taxon>
        <taxon>Spirochaetota</taxon>
        <taxon>Spirochaetia</taxon>
        <taxon>Spirochaetales</taxon>
        <taxon>Spirochaetaceae</taxon>
        <taxon>Salinispira</taxon>
    </lineage>
</organism>
<keyword evidence="3" id="KW-1185">Reference proteome</keyword>
<dbReference type="InterPro" id="IPR009875">
    <property type="entry name" value="PilZ_domain"/>
</dbReference>
<evidence type="ECO:0000313" key="2">
    <source>
        <dbReference type="EMBL" id="AHC15670.1"/>
    </source>
</evidence>
<reference evidence="2 3" key="1">
    <citation type="journal article" date="2015" name="Stand. Genomic Sci.">
        <title>Complete genome sequence and description of Salinispira pacifica gen. nov., sp. nov., a novel spirochaete isolated form a hypersaline microbial mat.</title>
        <authorList>
            <person name="Ben Hania W."/>
            <person name="Joseph M."/>
            <person name="Schumann P."/>
            <person name="Bunk B."/>
            <person name="Fiebig A."/>
            <person name="Sproer C."/>
            <person name="Klenk H.P."/>
            <person name="Fardeau M.L."/>
            <person name="Spring S."/>
        </authorList>
    </citation>
    <scope>NUCLEOTIDE SEQUENCE [LARGE SCALE GENOMIC DNA]</scope>
    <source>
        <strain evidence="2 3">L21-RPul-D2</strain>
    </source>
</reference>
<dbReference type="HOGENOM" id="CLU_2059770_0_0_12"/>
<evidence type="ECO:0000313" key="3">
    <source>
        <dbReference type="Proteomes" id="UP000018680"/>
    </source>
</evidence>
<proteinExistence type="predicted"/>
<dbReference type="Pfam" id="PF07238">
    <property type="entry name" value="PilZ"/>
    <property type="match status" value="1"/>
</dbReference>
<evidence type="ECO:0000259" key="1">
    <source>
        <dbReference type="Pfam" id="PF07238"/>
    </source>
</evidence>
<dbReference type="Proteomes" id="UP000018680">
    <property type="component" value="Chromosome"/>
</dbReference>
<dbReference type="RefSeq" id="WP_024268574.1">
    <property type="nucleotide sequence ID" value="NC_023035.1"/>
</dbReference>
<accession>V5WJ64</accession>
<dbReference type="AlphaFoldDB" id="V5WJ64"/>
<protein>
    <recommendedName>
        <fullName evidence="1">PilZ domain-containing protein</fullName>
    </recommendedName>
</protein>
<sequence>MENRRKHTRSNISWPIFQREGENREQIGELLNISLNGLMMNINREADPRLNGHFDLFVCKPHLSESLLEIRGETVWSETSKDGRVWGLSLAEVDEASRKVLGKFIRDDEDLVVELELKR</sequence>